<dbReference type="GO" id="GO:0004252">
    <property type="term" value="F:serine-type endopeptidase activity"/>
    <property type="evidence" value="ECO:0007669"/>
    <property type="project" value="InterPro"/>
</dbReference>
<organism evidence="3 4">
    <name type="scientific">Halogeometricum borinquense</name>
    <dbReference type="NCBI Taxonomy" id="60847"/>
    <lineage>
        <taxon>Archaea</taxon>
        <taxon>Methanobacteriati</taxon>
        <taxon>Methanobacteriota</taxon>
        <taxon>Stenosarchaea group</taxon>
        <taxon>Halobacteria</taxon>
        <taxon>Halobacteriales</taxon>
        <taxon>Haloferacaceae</taxon>
        <taxon>Halogeometricum</taxon>
    </lineage>
</organism>
<evidence type="ECO:0000259" key="2">
    <source>
        <dbReference type="Pfam" id="PF00089"/>
    </source>
</evidence>
<feature type="domain" description="Peptidase S1" evidence="2">
    <location>
        <begin position="270"/>
        <end position="398"/>
    </location>
</feature>
<dbReference type="RefSeq" id="WP_129785097.1">
    <property type="nucleotide sequence ID" value="NZ_RZHH01000002.1"/>
</dbReference>
<dbReference type="Gene3D" id="2.40.10.10">
    <property type="entry name" value="Trypsin-like serine proteases"/>
    <property type="match status" value="2"/>
</dbReference>
<dbReference type="InterPro" id="IPR009003">
    <property type="entry name" value="Peptidase_S1_PA"/>
</dbReference>
<dbReference type="InterPro" id="IPR001254">
    <property type="entry name" value="Trypsin_dom"/>
</dbReference>
<dbReference type="InterPro" id="IPR033116">
    <property type="entry name" value="TRYPSIN_SER"/>
</dbReference>
<dbReference type="AlphaFoldDB" id="A0A482TDD1"/>
<dbReference type="SUPFAM" id="SSF50494">
    <property type="entry name" value="Trypsin-like serine proteases"/>
    <property type="match status" value="1"/>
</dbReference>
<dbReference type="InterPro" id="IPR006311">
    <property type="entry name" value="TAT_signal"/>
</dbReference>
<accession>A0A482TDD1</accession>
<dbReference type="Pfam" id="PF00089">
    <property type="entry name" value="Trypsin"/>
    <property type="match status" value="1"/>
</dbReference>
<dbReference type="EMBL" id="RZHH01000002">
    <property type="protein sequence ID" value="RYJ14752.1"/>
    <property type="molecule type" value="Genomic_DNA"/>
</dbReference>
<name>A0A482TDD1_9EURY</name>
<dbReference type="Proteomes" id="UP000294028">
    <property type="component" value="Unassembled WGS sequence"/>
</dbReference>
<reference evidence="3 4" key="1">
    <citation type="submission" date="2018-12" db="EMBL/GenBank/DDBJ databases">
        <title>Genome analysis provides insights into bioremediation potentialities of Halogeometricum borinquense strain N11.</title>
        <authorList>
            <person name="Najjari A."/>
            <person name="Youssef N."/>
            <person name="Fhoula I."/>
            <person name="Ben Dhia O."/>
            <person name="Mahjoubi M."/>
            <person name="Ouzari H.I."/>
            <person name="Cherif A."/>
        </authorList>
    </citation>
    <scope>NUCLEOTIDE SEQUENCE [LARGE SCALE GENOMIC DNA]</scope>
    <source>
        <strain evidence="3 4">N11</strain>
    </source>
</reference>
<dbReference type="InterPro" id="IPR043504">
    <property type="entry name" value="Peptidase_S1_PA_chymotrypsin"/>
</dbReference>
<dbReference type="PROSITE" id="PS00135">
    <property type="entry name" value="TRYPSIN_SER"/>
    <property type="match status" value="1"/>
</dbReference>
<protein>
    <submittedName>
        <fullName evidence="3">Trypsin-like serine protease</fullName>
    </submittedName>
</protein>
<keyword evidence="3" id="KW-0378">Hydrolase</keyword>
<sequence>MNTRKLTSMGRRRFLSHLSKIGIGGAALRYLTPKALAEQTSNPKKQVPRLARLEHTNHEAVVAGKEAPKRKPVYYTIPRDEWIEIEARNRAAKRLQKMINKRVEHGVVRAGVDLEASPSQREIVLDYAEVDGKSPDIEYNELVDQLPSKMSGSVGTSRHKEQRQDIPVRPRKSELSTHDISGGATSNYNYDYEYSNLPAGALFLGKDYKDEWSGGTTGTPAYSDQHGQVMVTSGHTYLEDLDDTDNWDGSDTVGSDVYETKQPIHTSHTVGNVYRGEHTLANDASRDMDAALIRMDAGVSLTHRLASNDGPTTRNAEIYATIGWDAISDGDSSQTKQGSKTAITSGSLRTAYANQTYEINADSAGGDSGGPIYKKTYYEHPTDFLSVGGIVSYGGGSYCGGIHIGKIESKYNIRV</sequence>
<proteinExistence type="predicted"/>
<feature type="region of interest" description="Disordered" evidence="1">
    <location>
        <begin position="148"/>
        <end position="182"/>
    </location>
</feature>
<evidence type="ECO:0000313" key="3">
    <source>
        <dbReference type="EMBL" id="RYJ14752.1"/>
    </source>
</evidence>
<evidence type="ECO:0000313" key="4">
    <source>
        <dbReference type="Proteomes" id="UP000294028"/>
    </source>
</evidence>
<keyword evidence="3" id="KW-0645">Protease</keyword>
<evidence type="ECO:0000256" key="1">
    <source>
        <dbReference type="SAM" id="MobiDB-lite"/>
    </source>
</evidence>
<comment type="caution">
    <text evidence="3">The sequence shown here is derived from an EMBL/GenBank/DDBJ whole genome shotgun (WGS) entry which is preliminary data.</text>
</comment>
<gene>
    <name evidence="3" type="ORF">ELS19_12850</name>
</gene>
<dbReference type="PROSITE" id="PS51318">
    <property type="entry name" value="TAT"/>
    <property type="match status" value="1"/>
</dbReference>
<feature type="compositionally biased region" description="Basic and acidic residues" evidence="1">
    <location>
        <begin position="158"/>
        <end position="177"/>
    </location>
</feature>
<dbReference type="GO" id="GO:0006508">
    <property type="term" value="P:proteolysis"/>
    <property type="evidence" value="ECO:0007669"/>
    <property type="project" value="UniProtKB-KW"/>
</dbReference>